<feature type="domain" description="Heterokaryon incompatibility" evidence="1">
    <location>
        <begin position="10"/>
        <end position="51"/>
    </location>
</feature>
<name>A0A6G1KNI7_9PLEO</name>
<dbReference type="Proteomes" id="UP000799428">
    <property type="component" value="Unassembled WGS sequence"/>
</dbReference>
<evidence type="ECO:0000259" key="1">
    <source>
        <dbReference type="Pfam" id="PF06985"/>
    </source>
</evidence>
<dbReference type="EMBL" id="MU005764">
    <property type="protein sequence ID" value="KAF2714370.1"/>
    <property type="molecule type" value="Genomic_DNA"/>
</dbReference>
<reference evidence="2" key="1">
    <citation type="journal article" date="2020" name="Stud. Mycol.">
        <title>101 Dothideomycetes genomes: a test case for predicting lifestyles and emergence of pathogens.</title>
        <authorList>
            <person name="Haridas S."/>
            <person name="Albert R."/>
            <person name="Binder M."/>
            <person name="Bloem J."/>
            <person name="Labutti K."/>
            <person name="Salamov A."/>
            <person name="Andreopoulos B."/>
            <person name="Baker S."/>
            <person name="Barry K."/>
            <person name="Bills G."/>
            <person name="Bluhm B."/>
            <person name="Cannon C."/>
            <person name="Castanera R."/>
            <person name="Culley D."/>
            <person name="Daum C."/>
            <person name="Ezra D."/>
            <person name="Gonzalez J."/>
            <person name="Henrissat B."/>
            <person name="Kuo A."/>
            <person name="Liang C."/>
            <person name="Lipzen A."/>
            <person name="Lutzoni F."/>
            <person name="Magnuson J."/>
            <person name="Mondo S."/>
            <person name="Nolan M."/>
            <person name="Ohm R."/>
            <person name="Pangilinan J."/>
            <person name="Park H.-J."/>
            <person name="Ramirez L."/>
            <person name="Alfaro M."/>
            <person name="Sun H."/>
            <person name="Tritt A."/>
            <person name="Yoshinaga Y."/>
            <person name="Zwiers L.-H."/>
            <person name="Turgeon B."/>
            <person name="Goodwin S."/>
            <person name="Spatafora J."/>
            <person name="Crous P."/>
            <person name="Grigoriev I."/>
        </authorList>
    </citation>
    <scope>NUCLEOTIDE SEQUENCE</scope>
    <source>
        <strain evidence="2">CBS 279.74</strain>
    </source>
</reference>
<dbReference type="InterPro" id="IPR010730">
    <property type="entry name" value="HET"/>
</dbReference>
<dbReference type="AlphaFoldDB" id="A0A6G1KNI7"/>
<accession>A0A6G1KNI7</accession>
<keyword evidence="3" id="KW-1185">Reference proteome</keyword>
<proteinExistence type="predicted"/>
<dbReference type="Pfam" id="PF06985">
    <property type="entry name" value="HET"/>
    <property type="match status" value="1"/>
</dbReference>
<dbReference type="OrthoDB" id="5386682at2759"/>
<feature type="non-terminal residue" evidence="2">
    <location>
        <position position="53"/>
    </location>
</feature>
<organism evidence="2 3">
    <name type="scientific">Pleomassaria siparia CBS 279.74</name>
    <dbReference type="NCBI Taxonomy" id="1314801"/>
    <lineage>
        <taxon>Eukaryota</taxon>
        <taxon>Fungi</taxon>
        <taxon>Dikarya</taxon>
        <taxon>Ascomycota</taxon>
        <taxon>Pezizomycotina</taxon>
        <taxon>Dothideomycetes</taxon>
        <taxon>Pleosporomycetidae</taxon>
        <taxon>Pleosporales</taxon>
        <taxon>Pleomassariaceae</taxon>
        <taxon>Pleomassaria</taxon>
    </lineage>
</organism>
<gene>
    <name evidence="2" type="ORF">K504DRAFT_367605</name>
</gene>
<evidence type="ECO:0000313" key="2">
    <source>
        <dbReference type="EMBL" id="KAF2714370.1"/>
    </source>
</evidence>
<protein>
    <recommendedName>
        <fullName evidence="1">Heterokaryon incompatibility domain-containing protein</fullName>
    </recommendedName>
</protein>
<evidence type="ECO:0000313" key="3">
    <source>
        <dbReference type="Proteomes" id="UP000799428"/>
    </source>
</evidence>
<sequence length="53" mass="5998">MTRFATKPPNASKYYWIDSICIDQTDVHGRSHQMGLMKIIHRGAELVIPCIGP</sequence>